<proteinExistence type="predicted"/>
<dbReference type="InterPro" id="IPR034154">
    <property type="entry name" value="TOPRIM_DnaG/twinkle"/>
</dbReference>
<dbReference type="Gene3D" id="3.40.1360.10">
    <property type="match status" value="1"/>
</dbReference>
<gene>
    <name evidence="1" type="ORF">S12H4_06691</name>
</gene>
<dbReference type="CDD" id="cd01029">
    <property type="entry name" value="TOPRIM_primases"/>
    <property type="match status" value="1"/>
</dbReference>
<evidence type="ECO:0008006" key="2">
    <source>
        <dbReference type="Google" id="ProtNLM"/>
    </source>
</evidence>
<dbReference type="AlphaFoldDB" id="X1QRH0"/>
<name>X1QRH0_9ZZZZ</name>
<feature type="non-terminal residue" evidence="1">
    <location>
        <position position="1"/>
    </location>
</feature>
<dbReference type="SUPFAM" id="SSF56731">
    <property type="entry name" value="DNA primase core"/>
    <property type="match status" value="1"/>
</dbReference>
<comment type="caution">
    <text evidence="1">The sequence shown here is derived from an EMBL/GenBank/DDBJ whole genome shotgun (WGS) entry which is preliminary data.</text>
</comment>
<evidence type="ECO:0000313" key="1">
    <source>
        <dbReference type="EMBL" id="GAI70848.1"/>
    </source>
</evidence>
<sequence length="415" mass="47559">EKVLAWIQEKKGLTLDTIKKYEVGWDGEKNTIPIYDEKRILRNIRRYNRKKKPKMISYHSKDFTYGEGRIYGADEIFSRPNETIFLLEGEWDKLLASQHGFLAVTGTVGAATFKPEWRQYFAGRDVVIIYDMDPEGRRGADNAARALMGTAASIKIIELPLKGTKEEKDYSDYFLKIGATPEDIQKLIEESPLFTIEEEPKREEPLKALESFIEIDLNPNIDKRVKVPLTVSGETSEAFHGVSKFRVEFCSQQKAGKCNLCPPDKIFAISSGEKEFIESCMSSEAQVIGFLRYRICPFGPKKPTVKILQKSTVREFFATQRTKRFFARIGKVGIDEGGTELVERKVYFVSDHPVKPQSYLATGYVRTHPKTQQVCLLATELEPIEEEFESFALNDEARKNLEKIRNLPQRKLLIF</sequence>
<protein>
    <recommendedName>
        <fullName evidence="2">Toprim domain-containing protein</fullName>
    </recommendedName>
</protein>
<accession>X1QRH0</accession>
<reference evidence="1" key="1">
    <citation type="journal article" date="2014" name="Front. Microbiol.">
        <title>High frequency of phylogenetically diverse reductive dehalogenase-homologous genes in deep subseafloor sedimentary metagenomes.</title>
        <authorList>
            <person name="Kawai M."/>
            <person name="Futagami T."/>
            <person name="Toyoda A."/>
            <person name="Takaki Y."/>
            <person name="Nishi S."/>
            <person name="Hori S."/>
            <person name="Arai W."/>
            <person name="Tsubouchi T."/>
            <person name="Morono Y."/>
            <person name="Uchiyama I."/>
            <person name="Ito T."/>
            <person name="Fujiyama A."/>
            <person name="Inagaki F."/>
            <person name="Takami H."/>
        </authorList>
    </citation>
    <scope>NUCLEOTIDE SEQUENCE</scope>
    <source>
        <strain evidence="1">Expedition CK06-06</strain>
    </source>
</reference>
<organism evidence="1">
    <name type="scientific">marine sediment metagenome</name>
    <dbReference type="NCBI Taxonomy" id="412755"/>
    <lineage>
        <taxon>unclassified sequences</taxon>
        <taxon>metagenomes</taxon>
        <taxon>ecological metagenomes</taxon>
    </lineage>
</organism>
<dbReference type="EMBL" id="BARW01002381">
    <property type="protein sequence ID" value="GAI70848.1"/>
    <property type="molecule type" value="Genomic_DNA"/>
</dbReference>